<dbReference type="VEuPathDB" id="FungiDB:sscle_08g065160"/>
<dbReference type="AlphaFoldDB" id="A0A1D9QA09"/>
<feature type="domain" description="RNase H type-1" evidence="2">
    <location>
        <begin position="1"/>
        <end position="76"/>
    </location>
</feature>
<dbReference type="Proteomes" id="UP000177798">
    <property type="component" value="Chromosome 8"/>
</dbReference>
<feature type="region of interest" description="Disordered" evidence="1">
    <location>
        <begin position="230"/>
        <end position="250"/>
    </location>
</feature>
<dbReference type="Gene3D" id="3.30.420.10">
    <property type="entry name" value="Ribonuclease H-like superfamily/Ribonuclease H"/>
    <property type="match status" value="1"/>
</dbReference>
<accession>A0A1D9QA09</accession>
<evidence type="ECO:0000259" key="2">
    <source>
        <dbReference type="PROSITE" id="PS50879"/>
    </source>
</evidence>
<protein>
    <recommendedName>
        <fullName evidence="2">RNase H type-1 domain-containing protein</fullName>
    </recommendedName>
</protein>
<dbReference type="OrthoDB" id="3561817at2759"/>
<dbReference type="SUPFAM" id="SSF53098">
    <property type="entry name" value="Ribonuclease H-like"/>
    <property type="match status" value="1"/>
</dbReference>
<evidence type="ECO:0000256" key="1">
    <source>
        <dbReference type="SAM" id="MobiDB-lite"/>
    </source>
</evidence>
<dbReference type="EMBL" id="CP017821">
    <property type="protein sequence ID" value="APA11746.1"/>
    <property type="molecule type" value="Genomic_DNA"/>
</dbReference>
<reference evidence="4" key="1">
    <citation type="journal article" date="2017" name="Genome Biol. Evol.">
        <title>The complete genome sequence of the phytopathogenic fungus Sclerotinia sclerotiorum reveals insights into the genome architecture of broad host range pathogens.</title>
        <authorList>
            <person name="Derbyshire M."/>
            <person name="Denton-Giles M."/>
            <person name="Hegedus D."/>
            <person name="Seifbarghy S."/>
            <person name="Rollins J."/>
            <person name="van Kan J."/>
            <person name="Seidl M.F."/>
            <person name="Faino L."/>
            <person name="Mbengue M."/>
            <person name="Navaud O."/>
            <person name="Raffaele S."/>
            <person name="Hammond-Kosack K."/>
            <person name="Heard S."/>
            <person name="Oliver R."/>
        </authorList>
    </citation>
    <scope>NUCLEOTIDE SEQUENCE [LARGE SCALE GENOMIC DNA]</scope>
    <source>
        <strain evidence="4">ATCC 18683 / 1980 / Ss-1</strain>
    </source>
</reference>
<dbReference type="GO" id="GO:0003676">
    <property type="term" value="F:nucleic acid binding"/>
    <property type="evidence" value="ECO:0007669"/>
    <property type="project" value="InterPro"/>
</dbReference>
<evidence type="ECO:0000313" key="3">
    <source>
        <dbReference type="EMBL" id="APA11746.1"/>
    </source>
</evidence>
<name>A0A1D9QA09_SCLS1</name>
<evidence type="ECO:0000313" key="4">
    <source>
        <dbReference type="Proteomes" id="UP000177798"/>
    </source>
</evidence>
<dbReference type="InterPro" id="IPR012337">
    <property type="entry name" value="RNaseH-like_sf"/>
</dbReference>
<dbReference type="Pfam" id="PF00075">
    <property type="entry name" value="RNase_H"/>
    <property type="match status" value="1"/>
</dbReference>
<dbReference type="InterPro" id="IPR036397">
    <property type="entry name" value="RNaseH_sf"/>
</dbReference>
<gene>
    <name evidence="3" type="ORF">sscle_08g065160</name>
</gene>
<dbReference type="PROSITE" id="PS50879">
    <property type="entry name" value="RNASE_H_1"/>
    <property type="match status" value="1"/>
</dbReference>
<dbReference type="InterPro" id="IPR002156">
    <property type="entry name" value="RNaseH_domain"/>
</dbReference>
<proteinExistence type="predicted"/>
<organism evidence="3 4">
    <name type="scientific">Sclerotinia sclerotiorum (strain ATCC 18683 / 1980 / Ss-1)</name>
    <name type="common">White mold</name>
    <name type="synonym">Whetzelinia sclerotiorum</name>
    <dbReference type="NCBI Taxonomy" id="665079"/>
    <lineage>
        <taxon>Eukaryota</taxon>
        <taxon>Fungi</taxon>
        <taxon>Dikarya</taxon>
        <taxon>Ascomycota</taxon>
        <taxon>Pezizomycotina</taxon>
        <taxon>Leotiomycetes</taxon>
        <taxon>Helotiales</taxon>
        <taxon>Sclerotiniaceae</taxon>
        <taxon>Sclerotinia</taxon>
    </lineage>
</organism>
<feature type="compositionally biased region" description="Basic and acidic residues" evidence="1">
    <location>
        <begin position="236"/>
        <end position="250"/>
    </location>
</feature>
<sequence length="250" mass="27858">MRMGGLRPLGLWPLNNNTHTHTHISNTTGSSQEIFSSFRRTASGWPNGTVHIRWVPGHKDVAGNEAADKAAKAGAALPQPEGAYSYAGLRRETKGLRQKAIDKLWSTVIPQTYRELEIHSSPKNPKELSLPRSFLGRLLAIRSGHGDFAAYHERFNHQDAHPHCRCGARKAPLHFFFCPIAKRKHPQPKGKPADLIPYLCGTFEGAELLARWTKANSFFTDICPRHYPLPGPEGPIQDHETPRDNDNPTG</sequence>
<dbReference type="GO" id="GO:0004523">
    <property type="term" value="F:RNA-DNA hybrid ribonuclease activity"/>
    <property type="evidence" value="ECO:0007669"/>
    <property type="project" value="InterPro"/>
</dbReference>